<dbReference type="EMBL" id="MHLA01000017">
    <property type="protein sequence ID" value="OGY99245.1"/>
    <property type="molecule type" value="Genomic_DNA"/>
</dbReference>
<comment type="caution">
    <text evidence="1">The sequence shown here is derived from an EMBL/GenBank/DDBJ whole genome shotgun (WGS) entry which is preliminary data.</text>
</comment>
<protein>
    <submittedName>
        <fullName evidence="1">Uncharacterized protein</fullName>
    </submittedName>
</protein>
<name>A0A1G2CCZ2_9BACT</name>
<accession>A0A1G2CCZ2</accession>
<dbReference type="STRING" id="1798650.A2945_04715"/>
<gene>
    <name evidence="1" type="ORF">A2945_04715</name>
</gene>
<reference evidence="1 2" key="1">
    <citation type="journal article" date="2016" name="Nat. Commun.">
        <title>Thousands of microbial genomes shed light on interconnected biogeochemical processes in an aquifer system.</title>
        <authorList>
            <person name="Anantharaman K."/>
            <person name="Brown C.T."/>
            <person name="Hug L.A."/>
            <person name="Sharon I."/>
            <person name="Castelle C.J."/>
            <person name="Probst A.J."/>
            <person name="Thomas B.C."/>
            <person name="Singh A."/>
            <person name="Wilkins M.J."/>
            <person name="Karaoz U."/>
            <person name="Brodie E.L."/>
            <person name="Williams K.H."/>
            <person name="Hubbard S.S."/>
            <person name="Banfield J.F."/>
        </authorList>
    </citation>
    <scope>NUCLEOTIDE SEQUENCE [LARGE SCALE GENOMIC DNA]</scope>
</reference>
<sequence length="160" mass="18845">MEQTPGEERVMNNTATEAGAILVDRIQVNENRNFAGHRWREAILCYLNGIWADRHNVDSRRIYFVVRQGNKFPHVALYLHHEDYCFGSEMWIKGNGGFRLPSHQYISTNCRRAEVEQGLIRFAKDDRLQTLMIASEERSEMLLWKSEKRAELYVASYYRS</sequence>
<dbReference type="Proteomes" id="UP000178880">
    <property type="component" value="Unassembled WGS sequence"/>
</dbReference>
<evidence type="ECO:0000313" key="2">
    <source>
        <dbReference type="Proteomes" id="UP000178880"/>
    </source>
</evidence>
<proteinExistence type="predicted"/>
<dbReference type="AlphaFoldDB" id="A0A1G2CCZ2"/>
<evidence type="ECO:0000313" key="1">
    <source>
        <dbReference type="EMBL" id="OGY99245.1"/>
    </source>
</evidence>
<organism evidence="1 2">
    <name type="scientific">Candidatus Liptonbacteria bacterium RIFCSPLOWO2_01_FULL_52_25</name>
    <dbReference type="NCBI Taxonomy" id="1798650"/>
    <lineage>
        <taxon>Bacteria</taxon>
        <taxon>Candidatus Liptoniibacteriota</taxon>
    </lineage>
</organism>